<protein>
    <submittedName>
        <fullName evidence="1">Uncharacterized protein</fullName>
    </submittedName>
</protein>
<gene>
    <name evidence="1" type="ORF">CITCOLO1_LOCUS4075</name>
</gene>
<organism evidence="1 2">
    <name type="scientific">Citrullus colocynthis</name>
    <name type="common">colocynth</name>
    <dbReference type="NCBI Taxonomy" id="252529"/>
    <lineage>
        <taxon>Eukaryota</taxon>
        <taxon>Viridiplantae</taxon>
        <taxon>Streptophyta</taxon>
        <taxon>Embryophyta</taxon>
        <taxon>Tracheophyta</taxon>
        <taxon>Spermatophyta</taxon>
        <taxon>Magnoliopsida</taxon>
        <taxon>eudicotyledons</taxon>
        <taxon>Gunneridae</taxon>
        <taxon>Pentapetalae</taxon>
        <taxon>rosids</taxon>
        <taxon>fabids</taxon>
        <taxon>Cucurbitales</taxon>
        <taxon>Cucurbitaceae</taxon>
        <taxon>Benincaseae</taxon>
        <taxon>Citrullus</taxon>
    </lineage>
</organism>
<name>A0ABP0XW50_9ROSI</name>
<dbReference type="EMBL" id="OZ021745">
    <property type="protein sequence ID" value="CAK9312389.1"/>
    <property type="molecule type" value="Genomic_DNA"/>
</dbReference>
<keyword evidence="2" id="KW-1185">Reference proteome</keyword>
<evidence type="ECO:0000313" key="2">
    <source>
        <dbReference type="Proteomes" id="UP001642487"/>
    </source>
</evidence>
<evidence type="ECO:0000313" key="1">
    <source>
        <dbReference type="EMBL" id="CAK9312389.1"/>
    </source>
</evidence>
<dbReference type="Proteomes" id="UP001642487">
    <property type="component" value="Chromosome 11"/>
</dbReference>
<sequence length="74" mass="8554">MVFECFSEKLMIVVKLTLKTSLTVYWGPSKKGLPWKTSEGNLFSLRFQDFNVIHFQILLPLSGFLSLVLQIDFI</sequence>
<reference evidence="1 2" key="1">
    <citation type="submission" date="2024-03" db="EMBL/GenBank/DDBJ databases">
        <authorList>
            <person name="Gkanogiannis A."/>
            <person name="Becerra Lopez-Lavalle L."/>
        </authorList>
    </citation>
    <scope>NUCLEOTIDE SEQUENCE [LARGE SCALE GENOMIC DNA]</scope>
</reference>
<accession>A0ABP0XW50</accession>
<proteinExistence type="predicted"/>